<evidence type="ECO:0000256" key="1">
    <source>
        <dbReference type="ARBA" id="ARBA00022490"/>
    </source>
</evidence>
<evidence type="ECO:0000313" key="7">
    <source>
        <dbReference type="EMBL" id="AIS53591.1"/>
    </source>
</evidence>
<dbReference type="PANTHER" id="PTHR31760">
    <property type="entry name" value="S-ADENOSYL-L-METHIONINE-DEPENDENT METHYLTRANSFERASES SUPERFAMILY PROTEIN"/>
    <property type="match status" value="1"/>
</dbReference>
<dbReference type="EC" id="2.1.1.-" evidence="6"/>
<dbReference type="InterPro" id="IPR029063">
    <property type="entry name" value="SAM-dependent_MTases_sf"/>
</dbReference>
<dbReference type="AlphaFoldDB" id="A0A097AUW8"/>
<dbReference type="HOGENOM" id="CLU_065341_0_0_9"/>
<protein>
    <recommendedName>
        <fullName evidence="6">Ribosomal RNA small subunit methyltransferase G</fullName>
        <ecNumber evidence="6">2.1.1.-</ecNumber>
    </recommendedName>
    <alternativeName>
        <fullName evidence="6">16S rRNA 7-methylguanosine methyltransferase</fullName>
        <shortName evidence="6">16S rRNA m7G methyltransferase</shortName>
    </alternativeName>
</protein>
<dbReference type="Proteomes" id="UP000029669">
    <property type="component" value="Chromosome"/>
</dbReference>
<keyword evidence="4 6" id="KW-0808">Transferase</keyword>
<dbReference type="RefSeq" id="WP_049686142.1">
    <property type="nucleotide sequence ID" value="NZ_CP009170.1"/>
</dbReference>
<dbReference type="GO" id="GO:0005829">
    <property type="term" value="C:cytosol"/>
    <property type="evidence" value="ECO:0007669"/>
    <property type="project" value="TreeGrafter"/>
</dbReference>
<evidence type="ECO:0000256" key="5">
    <source>
        <dbReference type="ARBA" id="ARBA00022691"/>
    </source>
</evidence>
<feature type="binding site" evidence="6">
    <location>
        <position position="150"/>
    </location>
    <ligand>
        <name>S-adenosyl-L-methionine</name>
        <dbReference type="ChEBI" id="CHEBI:59789"/>
    </ligand>
</feature>
<dbReference type="Gene3D" id="3.40.50.150">
    <property type="entry name" value="Vaccinia Virus protein VP39"/>
    <property type="match status" value="1"/>
</dbReference>
<dbReference type="Pfam" id="PF02527">
    <property type="entry name" value="GidB"/>
    <property type="match status" value="1"/>
</dbReference>
<dbReference type="CDD" id="cd02440">
    <property type="entry name" value="AdoMet_MTases"/>
    <property type="match status" value="1"/>
</dbReference>
<dbReference type="HAMAP" id="MF_00074">
    <property type="entry name" value="16SrRNA_methyltr_G"/>
    <property type="match status" value="1"/>
</dbReference>
<dbReference type="SUPFAM" id="SSF53335">
    <property type="entry name" value="S-adenosyl-L-methionine-dependent methyltransferases"/>
    <property type="match status" value="1"/>
</dbReference>
<dbReference type="InterPro" id="IPR003682">
    <property type="entry name" value="rRNA_ssu_MeTfrase_G"/>
</dbReference>
<dbReference type="FunFam" id="3.40.50.150:FF:000041">
    <property type="entry name" value="Ribosomal RNA small subunit methyltransferase G"/>
    <property type="match status" value="1"/>
</dbReference>
<evidence type="ECO:0000256" key="4">
    <source>
        <dbReference type="ARBA" id="ARBA00022679"/>
    </source>
</evidence>
<keyword evidence="1 6" id="KW-0963">Cytoplasm</keyword>
<dbReference type="PANTHER" id="PTHR31760:SF0">
    <property type="entry name" value="S-ADENOSYL-L-METHIONINE-DEPENDENT METHYLTRANSFERASES SUPERFAMILY PROTEIN"/>
    <property type="match status" value="1"/>
</dbReference>
<comment type="function">
    <text evidence="6">Specifically methylates the N7 position of a guanine in 16S rRNA.</text>
</comment>
<keyword evidence="3 6" id="KW-0489">Methyltransferase</keyword>
<sequence>MKSKSVEMLLKGAKEFGINIEMFHVEQFNKYYELLVEWNKKMNLTAIIEEEEVVIKHFLDSLSTYKCGKMKGNEQIIDVGTGAGFPALPLKIVFPFLKITLLDSSKKRTMFLHHIVEELNLQEVNVIHGRAEDIGKDSAYREKFDVCVARAVASLNVLLEYTLPFVKVDGYFVALKGREIEEEMVNSQRALKELKGSVEEIIKIDIPYSNIVHHLIVVKKIDTSPIKYPRRPNAIQKSPL</sequence>
<feature type="binding site" evidence="6">
    <location>
        <position position="80"/>
    </location>
    <ligand>
        <name>S-adenosyl-L-methionine</name>
        <dbReference type="ChEBI" id="CHEBI:59789"/>
    </ligand>
</feature>
<accession>A0A097AUW8</accession>
<evidence type="ECO:0000256" key="3">
    <source>
        <dbReference type="ARBA" id="ARBA00022603"/>
    </source>
</evidence>
<dbReference type="KEGG" id="tki:TKV_c24740"/>
<comment type="similarity">
    <text evidence="6">Belongs to the methyltransferase superfamily. RNA methyltransferase RsmG family.</text>
</comment>
<dbReference type="NCBIfam" id="TIGR00138">
    <property type="entry name" value="rsmG_gidB"/>
    <property type="match status" value="1"/>
</dbReference>
<feature type="binding site" evidence="6">
    <location>
        <position position="85"/>
    </location>
    <ligand>
        <name>S-adenosyl-L-methionine</name>
        <dbReference type="ChEBI" id="CHEBI:59789"/>
    </ligand>
</feature>
<feature type="binding site" evidence="6">
    <location>
        <begin position="103"/>
        <end position="105"/>
    </location>
    <ligand>
        <name>S-adenosyl-L-methionine</name>
        <dbReference type="ChEBI" id="CHEBI:59789"/>
    </ligand>
</feature>
<evidence type="ECO:0000256" key="2">
    <source>
        <dbReference type="ARBA" id="ARBA00022552"/>
    </source>
</evidence>
<organism evidence="7 8">
    <name type="scientific">Thermoanaerobacter kivui</name>
    <name type="common">Acetogenium kivui</name>
    <dbReference type="NCBI Taxonomy" id="2325"/>
    <lineage>
        <taxon>Bacteria</taxon>
        <taxon>Bacillati</taxon>
        <taxon>Bacillota</taxon>
        <taxon>Clostridia</taxon>
        <taxon>Thermoanaerobacterales</taxon>
        <taxon>Thermoanaerobacteraceae</taxon>
        <taxon>Thermoanaerobacter</taxon>
    </lineage>
</organism>
<dbReference type="OrthoDB" id="9808773at2"/>
<proteinExistence type="inferred from homology"/>
<gene>
    <name evidence="6 7" type="primary">rsmG</name>
    <name evidence="7" type="ORF">TKV_c24740</name>
</gene>
<dbReference type="GO" id="GO:0070043">
    <property type="term" value="F:rRNA (guanine-N7-)-methyltransferase activity"/>
    <property type="evidence" value="ECO:0007669"/>
    <property type="project" value="UniProtKB-UniRule"/>
</dbReference>
<evidence type="ECO:0000256" key="6">
    <source>
        <dbReference type="HAMAP-Rule" id="MF_00074"/>
    </source>
</evidence>
<keyword evidence="5 6" id="KW-0949">S-adenosyl-L-methionine</keyword>
<dbReference type="STRING" id="2325.TKV_c24740"/>
<evidence type="ECO:0000313" key="8">
    <source>
        <dbReference type="Proteomes" id="UP000029669"/>
    </source>
</evidence>
<feature type="binding site" evidence="6">
    <location>
        <begin position="131"/>
        <end position="132"/>
    </location>
    <ligand>
        <name>S-adenosyl-L-methionine</name>
        <dbReference type="ChEBI" id="CHEBI:59789"/>
    </ligand>
</feature>
<keyword evidence="2 6" id="KW-0698">rRNA processing</keyword>
<name>A0A097AUW8_THEKI</name>
<dbReference type="PIRSF" id="PIRSF003078">
    <property type="entry name" value="GidB"/>
    <property type="match status" value="1"/>
</dbReference>
<dbReference type="eggNOG" id="COG0357">
    <property type="taxonomic scope" value="Bacteria"/>
</dbReference>
<dbReference type="EMBL" id="CP009170">
    <property type="protein sequence ID" value="AIS53591.1"/>
    <property type="molecule type" value="Genomic_DNA"/>
</dbReference>
<comment type="subcellular location">
    <subcellularLocation>
        <location evidence="6">Cytoplasm</location>
    </subcellularLocation>
</comment>
<reference evidence="8" key="1">
    <citation type="journal article" date="2015" name="Genome Announc.">
        <title>Whole-Genome Sequences of 80 Environmental and Clinical Isolates of Burkholderia pseudomallei.</title>
        <authorList>
            <person name="Johnson S.L."/>
            <person name="Baker A.L."/>
            <person name="Chain P.S."/>
            <person name="Currie B.J."/>
            <person name="Daligault H.E."/>
            <person name="Davenport K.W."/>
            <person name="Davis C.B."/>
            <person name="Inglis T.J."/>
            <person name="Kaestli M."/>
            <person name="Koren S."/>
            <person name="Mayo M."/>
            <person name="Merritt A.J."/>
            <person name="Price E.P."/>
            <person name="Sarovich D.S."/>
            <person name="Warner J."/>
            <person name="Rosovitz M.J."/>
        </authorList>
    </citation>
    <scope>NUCLEOTIDE SEQUENCE [LARGE SCALE GENOMIC DNA]</scope>
    <source>
        <strain evidence="8">DSM 2030</strain>
    </source>
</reference>
<keyword evidence="8" id="KW-1185">Reference proteome</keyword>